<dbReference type="Pfam" id="PF00144">
    <property type="entry name" value="Beta-lactamase"/>
    <property type="match status" value="1"/>
</dbReference>
<name>A0A8J1TJU2_OWEFU</name>
<evidence type="ECO:0000313" key="1">
    <source>
        <dbReference type="EMBL" id="CAH1778321.1"/>
    </source>
</evidence>
<dbReference type="AlphaFoldDB" id="A0A8J1TJU2"/>
<reference evidence="1" key="1">
    <citation type="submission" date="2022-03" db="EMBL/GenBank/DDBJ databases">
        <authorList>
            <person name="Martin C."/>
        </authorList>
    </citation>
    <scope>NUCLEOTIDE SEQUENCE</scope>
</reference>
<dbReference type="Gene3D" id="3.40.710.10">
    <property type="entry name" value="DD-peptidase/beta-lactamase superfamily"/>
    <property type="match status" value="1"/>
</dbReference>
<sequence>MKSRIGIFILFHLVTMGYFADTYTLATEDEFQIDQFVNSTMECRHVPGLIVTVVKGNTTLVSKGYGMANIEEAIPARNTSVFCIGSVTKAFTSTVIAKLIETNSWLKWDSKITDIIGEDFKFNSQLLTNYTTITDLLSHRVGLVRWDISTQAGYPSYVTREDLVRRLYSLPSIGDFRDELQYNNHMYMLVGYIAEFVGGKTWEQLVDEFLLTPLEMTSTGYANELEEIEECLAEMYTYQNGKHFKVDPELRKIIKPGGPSGSICTTSSNMAAWMKLHINKGQTDTGVPVVDRDILQETYLPRIQRSVSQNNLFQPEWPIDNADITYAMGWNNGIYRGNKKLSHGGSFFGYSAQLWLFPQSDIGVFTAANGPTGADASLALRSINAYISDVLLGKEPWLNATTSCSFPLPWKPGVSGKTPIPTTWQTGNPIDEMTAKTDAAETITTSLPMQNFERYAGVYGHIFLGNITIAMNETTNLLTFTYGRFMTGELVYQDGDSFQLFLTGSYWWLLQNNAKSMPLHFIADSRGYMNTLHWSVSAMETVEYRKGIKWDALDPPCFNVRDKSCSNDQAHLRSSIHFICLLVISVSYFLAM</sequence>
<protein>
    <submittedName>
        <fullName evidence="1">Uncharacterized protein</fullName>
    </submittedName>
</protein>
<dbReference type="PANTHER" id="PTHR46825">
    <property type="entry name" value="D-ALANYL-D-ALANINE-CARBOXYPEPTIDASE/ENDOPEPTIDASE AMPH"/>
    <property type="match status" value="1"/>
</dbReference>
<dbReference type="InterPro" id="IPR012338">
    <property type="entry name" value="Beta-lactam/transpept-like"/>
</dbReference>
<dbReference type="InterPro" id="IPR001466">
    <property type="entry name" value="Beta-lactam-related"/>
</dbReference>
<dbReference type="Gene3D" id="2.40.128.600">
    <property type="match status" value="1"/>
</dbReference>
<keyword evidence="2" id="KW-1185">Reference proteome</keyword>
<dbReference type="InterPro" id="IPR050491">
    <property type="entry name" value="AmpC-like"/>
</dbReference>
<gene>
    <name evidence="1" type="ORF">OFUS_LOCUS5254</name>
</gene>
<dbReference type="Proteomes" id="UP000749559">
    <property type="component" value="Unassembled WGS sequence"/>
</dbReference>
<comment type="caution">
    <text evidence="1">The sequence shown here is derived from an EMBL/GenBank/DDBJ whole genome shotgun (WGS) entry which is preliminary data.</text>
</comment>
<dbReference type="SUPFAM" id="SSF56601">
    <property type="entry name" value="beta-lactamase/transpeptidase-like"/>
    <property type="match status" value="1"/>
</dbReference>
<organism evidence="1 2">
    <name type="scientific">Owenia fusiformis</name>
    <name type="common">Polychaete worm</name>
    <dbReference type="NCBI Taxonomy" id="6347"/>
    <lineage>
        <taxon>Eukaryota</taxon>
        <taxon>Metazoa</taxon>
        <taxon>Spiralia</taxon>
        <taxon>Lophotrochozoa</taxon>
        <taxon>Annelida</taxon>
        <taxon>Polychaeta</taxon>
        <taxon>Sedentaria</taxon>
        <taxon>Canalipalpata</taxon>
        <taxon>Sabellida</taxon>
        <taxon>Oweniida</taxon>
        <taxon>Oweniidae</taxon>
        <taxon>Owenia</taxon>
    </lineage>
</organism>
<proteinExistence type="predicted"/>
<dbReference type="PANTHER" id="PTHR46825:SF15">
    <property type="entry name" value="BETA-LACTAMASE-RELATED DOMAIN-CONTAINING PROTEIN"/>
    <property type="match status" value="1"/>
</dbReference>
<accession>A0A8J1TJU2</accession>
<dbReference type="OrthoDB" id="5946976at2759"/>
<evidence type="ECO:0000313" key="2">
    <source>
        <dbReference type="Proteomes" id="UP000749559"/>
    </source>
</evidence>
<dbReference type="EMBL" id="CAIIXF020000002">
    <property type="protein sequence ID" value="CAH1778321.1"/>
    <property type="molecule type" value="Genomic_DNA"/>
</dbReference>